<organism evidence="5 6">
    <name type="scientific">Rudaeicoccus suwonensis</name>
    <dbReference type="NCBI Taxonomy" id="657409"/>
    <lineage>
        <taxon>Bacteria</taxon>
        <taxon>Bacillati</taxon>
        <taxon>Actinomycetota</taxon>
        <taxon>Actinomycetes</taxon>
        <taxon>Micrococcales</taxon>
        <taxon>Dermacoccaceae</taxon>
        <taxon>Rudaeicoccus</taxon>
    </lineage>
</organism>
<evidence type="ECO:0000256" key="1">
    <source>
        <dbReference type="ARBA" id="ARBA00023015"/>
    </source>
</evidence>
<keyword evidence="3" id="KW-0804">Transcription</keyword>
<dbReference type="CDD" id="cd07377">
    <property type="entry name" value="WHTH_GntR"/>
    <property type="match status" value="1"/>
</dbReference>
<dbReference type="EMBL" id="VIVQ01000001">
    <property type="protein sequence ID" value="TWE11256.1"/>
    <property type="molecule type" value="Genomic_DNA"/>
</dbReference>
<sequence length="233" mass="25624">MAGMAVSGLVEALRQEIFDGRLRPGDRLDEVTLGRRFGVSRNTLREGFRVLAQGHLVEHRPNRGVFVRSLSVCEARDIYQARRIVECGALREAALRGAQFQADGDDADDDAWKAEIGSIRAVLADGRAAAECGDWDAVGSSNSAFHLALVALAGNHVLDRTMRQLLTEMRLLFVVVASARDVHEPYVDLNEQIATLIEAGQIVRAAVVLEEYLMRAERHLLDRYASSVDGASR</sequence>
<dbReference type="PANTHER" id="PTHR43537">
    <property type="entry name" value="TRANSCRIPTIONAL REGULATOR, GNTR FAMILY"/>
    <property type="match status" value="1"/>
</dbReference>
<dbReference type="SUPFAM" id="SSF48008">
    <property type="entry name" value="GntR ligand-binding domain-like"/>
    <property type="match status" value="1"/>
</dbReference>
<keyword evidence="1" id="KW-0805">Transcription regulation</keyword>
<feature type="domain" description="HTH gntR-type" evidence="4">
    <location>
        <begin position="3"/>
        <end position="70"/>
    </location>
</feature>
<dbReference type="GO" id="GO:0003700">
    <property type="term" value="F:DNA-binding transcription factor activity"/>
    <property type="evidence" value="ECO:0007669"/>
    <property type="project" value="InterPro"/>
</dbReference>
<dbReference type="AlphaFoldDB" id="A0A561E6K7"/>
<evidence type="ECO:0000256" key="2">
    <source>
        <dbReference type="ARBA" id="ARBA00023125"/>
    </source>
</evidence>
<proteinExistence type="predicted"/>
<dbReference type="PANTHER" id="PTHR43537:SF45">
    <property type="entry name" value="GNTR FAMILY REGULATORY PROTEIN"/>
    <property type="match status" value="1"/>
</dbReference>
<keyword evidence="6" id="KW-1185">Reference proteome</keyword>
<dbReference type="SMART" id="SM00895">
    <property type="entry name" value="FCD"/>
    <property type="match status" value="1"/>
</dbReference>
<dbReference type="Pfam" id="PF00392">
    <property type="entry name" value="GntR"/>
    <property type="match status" value="1"/>
</dbReference>
<reference evidence="5 6" key="1">
    <citation type="submission" date="2019-06" db="EMBL/GenBank/DDBJ databases">
        <title>Sequencing the genomes of 1000 actinobacteria strains.</title>
        <authorList>
            <person name="Klenk H.-P."/>
        </authorList>
    </citation>
    <scope>NUCLEOTIDE SEQUENCE [LARGE SCALE GENOMIC DNA]</scope>
    <source>
        <strain evidence="5 6">DSM 19560</strain>
    </source>
</reference>
<dbReference type="InterPro" id="IPR036390">
    <property type="entry name" value="WH_DNA-bd_sf"/>
</dbReference>
<dbReference type="GO" id="GO:0003677">
    <property type="term" value="F:DNA binding"/>
    <property type="evidence" value="ECO:0007669"/>
    <property type="project" value="UniProtKB-KW"/>
</dbReference>
<comment type="caution">
    <text evidence="5">The sequence shown here is derived from an EMBL/GenBank/DDBJ whole genome shotgun (WGS) entry which is preliminary data.</text>
</comment>
<dbReference type="SUPFAM" id="SSF46785">
    <property type="entry name" value="Winged helix' DNA-binding domain"/>
    <property type="match status" value="1"/>
</dbReference>
<dbReference type="InterPro" id="IPR036388">
    <property type="entry name" value="WH-like_DNA-bd_sf"/>
</dbReference>
<accession>A0A561E6K7</accession>
<protein>
    <submittedName>
        <fullName evidence="5">GntR family transcriptional regulator</fullName>
    </submittedName>
</protein>
<keyword evidence="2" id="KW-0238">DNA-binding</keyword>
<evidence type="ECO:0000313" key="6">
    <source>
        <dbReference type="Proteomes" id="UP000318297"/>
    </source>
</evidence>
<dbReference type="Pfam" id="PF07729">
    <property type="entry name" value="FCD"/>
    <property type="match status" value="1"/>
</dbReference>
<dbReference type="RefSeq" id="WP_145224374.1">
    <property type="nucleotide sequence ID" value="NZ_VIVQ01000001.1"/>
</dbReference>
<evidence type="ECO:0000259" key="4">
    <source>
        <dbReference type="PROSITE" id="PS50949"/>
    </source>
</evidence>
<dbReference type="Gene3D" id="1.10.10.10">
    <property type="entry name" value="Winged helix-like DNA-binding domain superfamily/Winged helix DNA-binding domain"/>
    <property type="match status" value="1"/>
</dbReference>
<dbReference type="SMART" id="SM00345">
    <property type="entry name" value="HTH_GNTR"/>
    <property type="match status" value="1"/>
</dbReference>
<dbReference type="Proteomes" id="UP000318297">
    <property type="component" value="Unassembled WGS sequence"/>
</dbReference>
<dbReference type="InterPro" id="IPR008920">
    <property type="entry name" value="TF_FadR/GntR_C"/>
</dbReference>
<name>A0A561E6K7_9MICO</name>
<dbReference type="InterPro" id="IPR000524">
    <property type="entry name" value="Tscrpt_reg_HTH_GntR"/>
</dbReference>
<dbReference type="InterPro" id="IPR011711">
    <property type="entry name" value="GntR_C"/>
</dbReference>
<dbReference type="OrthoDB" id="5243844at2"/>
<gene>
    <name evidence="5" type="ORF">BKA23_0018</name>
</gene>
<dbReference type="Gene3D" id="1.20.120.530">
    <property type="entry name" value="GntR ligand-binding domain-like"/>
    <property type="match status" value="1"/>
</dbReference>
<evidence type="ECO:0000313" key="5">
    <source>
        <dbReference type="EMBL" id="TWE11256.1"/>
    </source>
</evidence>
<evidence type="ECO:0000256" key="3">
    <source>
        <dbReference type="ARBA" id="ARBA00023163"/>
    </source>
</evidence>
<dbReference type="PROSITE" id="PS50949">
    <property type="entry name" value="HTH_GNTR"/>
    <property type="match status" value="1"/>
</dbReference>